<keyword evidence="1" id="KW-1133">Transmembrane helix</keyword>
<sequence>MAKSTLTQDEKKLLKQVYWRSFTEFASVTPTKLGGSGVTYAMLPFIDKYYKTDEEKRDAMVRHNTYFNTTVATYPFVLGVAGSMEKENAEQADFDAESISAIKTSLMGPLSGLGDSIFWGVLRVIAAGIAVSLANQGNPFAPIVFLLVFNIPTQLTRWYAGKIGYTLGSTYISDLYESGMMAVLTKAASIVGITMVGAMAASMVKFDVKWNMLINGKAVMKSQEMLDSIFIGILPLAFTLICFWLIAKKNVSINKMIIGVIVFGILASFLGIA</sequence>
<evidence type="ECO:0000313" key="2">
    <source>
        <dbReference type="EMBL" id="PCS00497.1"/>
    </source>
</evidence>
<dbReference type="PANTHER" id="PTHR32502:SF23">
    <property type="entry name" value="TRANSPORT PROTEIN, PTS SYSTEM"/>
    <property type="match status" value="1"/>
</dbReference>
<name>A0A1K2HIR1_9LACT</name>
<dbReference type="STRING" id="1122154.SAMN02746068_02005"/>
<dbReference type="Pfam" id="PF03613">
    <property type="entry name" value="EIID-AGA"/>
    <property type="match status" value="1"/>
</dbReference>
<gene>
    <name evidence="2" type="ORF">RR45_GL001222</name>
    <name evidence="3" type="ORF">SAMN02746068_02005</name>
</gene>
<keyword evidence="1" id="KW-0812">Transmembrane</keyword>
<dbReference type="Proteomes" id="UP000185655">
    <property type="component" value="Unassembled WGS sequence"/>
</dbReference>
<dbReference type="PANTHER" id="PTHR32502">
    <property type="entry name" value="N-ACETYLGALACTOSAMINE PERMEASE II COMPONENT-RELATED"/>
    <property type="match status" value="1"/>
</dbReference>
<evidence type="ECO:0000313" key="3">
    <source>
        <dbReference type="EMBL" id="SFZ76611.1"/>
    </source>
</evidence>
<dbReference type="GO" id="GO:0005886">
    <property type="term" value="C:plasma membrane"/>
    <property type="evidence" value="ECO:0007669"/>
    <property type="project" value="TreeGrafter"/>
</dbReference>
<keyword evidence="1" id="KW-0472">Membrane</keyword>
<dbReference type="OrthoDB" id="9795582at2"/>
<dbReference type="GO" id="GO:0009401">
    <property type="term" value="P:phosphoenolpyruvate-dependent sugar phosphotransferase system"/>
    <property type="evidence" value="ECO:0007669"/>
    <property type="project" value="InterPro"/>
</dbReference>
<feature type="transmembrane region" description="Helical" evidence="1">
    <location>
        <begin position="180"/>
        <end position="204"/>
    </location>
</feature>
<dbReference type="EMBL" id="FPKS01000017">
    <property type="protein sequence ID" value="SFZ76611.1"/>
    <property type="molecule type" value="Genomic_DNA"/>
</dbReference>
<protein>
    <submittedName>
        <fullName evidence="2">PTS mannnose transporter subunit IID</fullName>
    </submittedName>
    <submittedName>
        <fullName evidence="3">PTS system, mannose-specific IID component</fullName>
    </submittedName>
</protein>
<dbReference type="InterPro" id="IPR050303">
    <property type="entry name" value="GatZ_KbaZ_carbometab"/>
</dbReference>
<keyword evidence="5" id="KW-1185">Reference proteome</keyword>
<reference evidence="2 5" key="1">
    <citation type="submission" date="2014-12" db="EMBL/GenBank/DDBJ databases">
        <title>Draft genome sequences of 10 type strains of Lactococcus.</title>
        <authorList>
            <person name="Sun Z."/>
            <person name="Zhong Z."/>
            <person name="Liu W."/>
            <person name="Zhang W."/>
            <person name="Zhang H."/>
        </authorList>
    </citation>
    <scope>NUCLEOTIDE SEQUENCE [LARGE SCALE GENOMIC DNA]</scope>
    <source>
        <strain evidence="2 5">DSM 22330</strain>
    </source>
</reference>
<feature type="transmembrane region" description="Helical" evidence="1">
    <location>
        <begin position="116"/>
        <end position="133"/>
    </location>
</feature>
<evidence type="ECO:0000256" key="1">
    <source>
        <dbReference type="SAM" id="Phobius"/>
    </source>
</evidence>
<feature type="transmembrane region" description="Helical" evidence="1">
    <location>
        <begin position="253"/>
        <end position="272"/>
    </location>
</feature>
<dbReference type="RefSeq" id="WP_031366933.1">
    <property type="nucleotide sequence ID" value="NZ_FPKS01000017.1"/>
</dbReference>
<dbReference type="PROSITE" id="PS51108">
    <property type="entry name" value="PTS_EIID"/>
    <property type="match status" value="1"/>
</dbReference>
<organism evidence="3 4">
    <name type="scientific">Pseudolactococcus chungangensis CAU 28 = DSM 22330</name>
    <dbReference type="NCBI Taxonomy" id="1122154"/>
    <lineage>
        <taxon>Bacteria</taxon>
        <taxon>Bacillati</taxon>
        <taxon>Bacillota</taxon>
        <taxon>Bacilli</taxon>
        <taxon>Lactobacillales</taxon>
        <taxon>Streptococcaceae</taxon>
        <taxon>Pseudolactococcus</taxon>
    </lineage>
</organism>
<evidence type="ECO:0000313" key="5">
    <source>
        <dbReference type="Proteomes" id="UP000218979"/>
    </source>
</evidence>
<feature type="transmembrane region" description="Helical" evidence="1">
    <location>
        <begin position="140"/>
        <end position="160"/>
    </location>
</feature>
<dbReference type="AlphaFoldDB" id="A0A1K2HIR1"/>
<dbReference type="InterPro" id="IPR004704">
    <property type="entry name" value="PTS_IID_man"/>
</dbReference>
<accession>A0A1K2HIR1</accession>
<feature type="transmembrane region" description="Helical" evidence="1">
    <location>
        <begin position="225"/>
        <end position="247"/>
    </location>
</feature>
<proteinExistence type="predicted"/>
<dbReference type="EMBL" id="JXJT01000028">
    <property type="protein sequence ID" value="PCS00497.1"/>
    <property type="molecule type" value="Genomic_DNA"/>
</dbReference>
<evidence type="ECO:0000313" key="4">
    <source>
        <dbReference type="Proteomes" id="UP000185655"/>
    </source>
</evidence>
<reference evidence="3 4" key="2">
    <citation type="submission" date="2016-11" db="EMBL/GenBank/DDBJ databases">
        <authorList>
            <person name="Jaros S."/>
            <person name="Januszkiewicz K."/>
            <person name="Wedrychowicz H."/>
        </authorList>
    </citation>
    <scope>NUCLEOTIDE SEQUENCE [LARGE SCALE GENOMIC DNA]</scope>
    <source>
        <strain evidence="3 4">DSM 22330</strain>
    </source>
</reference>
<dbReference type="Proteomes" id="UP000218979">
    <property type="component" value="Unassembled WGS sequence"/>
</dbReference>